<protein>
    <submittedName>
        <fullName evidence="1">Uncharacterized protein</fullName>
    </submittedName>
</protein>
<gene>
    <name evidence="1" type="ORF">PHACADRAFT_259740</name>
</gene>
<name>K5W3A0_PHACS</name>
<evidence type="ECO:0000313" key="2">
    <source>
        <dbReference type="Proteomes" id="UP000008370"/>
    </source>
</evidence>
<sequence length="161" mass="17689">MQQLSSIVLTQALCAYKNWDFAENTFAATISALLSLAPAEHRSSTASIRKARLNFVIERLSPIEDIPAMLEELPWHELDRVVEALGWVASNSKKVAAHSSSSEDYSIEVHITVAGKDLPNVTFIQAQDVIRSTLSPRTKKLLRILSSKYTGSSGCSVRDSS</sequence>
<dbReference type="InParanoid" id="K5W3A0"/>
<accession>K5W3A0</accession>
<reference evidence="1 2" key="1">
    <citation type="journal article" date="2012" name="BMC Genomics">
        <title>Comparative genomics of the white-rot fungi, Phanerochaete carnosa and P. chrysosporium, to elucidate the genetic basis of the distinct wood types they colonize.</title>
        <authorList>
            <person name="Suzuki H."/>
            <person name="MacDonald J."/>
            <person name="Syed K."/>
            <person name="Salamov A."/>
            <person name="Hori C."/>
            <person name="Aerts A."/>
            <person name="Henrissat B."/>
            <person name="Wiebenga A."/>
            <person name="vanKuyk P.A."/>
            <person name="Barry K."/>
            <person name="Lindquist E."/>
            <person name="LaButti K."/>
            <person name="Lapidus A."/>
            <person name="Lucas S."/>
            <person name="Coutinho P."/>
            <person name="Gong Y."/>
            <person name="Samejima M."/>
            <person name="Mahadevan R."/>
            <person name="Abou-Zaid M."/>
            <person name="de Vries R.P."/>
            <person name="Igarashi K."/>
            <person name="Yadav J.S."/>
            <person name="Grigoriev I.V."/>
            <person name="Master E.R."/>
        </authorList>
    </citation>
    <scope>NUCLEOTIDE SEQUENCE [LARGE SCALE GENOMIC DNA]</scope>
    <source>
        <strain evidence="1 2">HHB-10118-sp</strain>
    </source>
</reference>
<dbReference type="GeneID" id="18917509"/>
<evidence type="ECO:0000313" key="1">
    <source>
        <dbReference type="EMBL" id="EKM53389.1"/>
    </source>
</evidence>
<dbReference type="KEGG" id="pco:PHACADRAFT_259740"/>
<dbReference type="EMBL" id="JH930474">
    <property type="protein sequence ID" value="EKM53389.1"/>
    <property type="molecule type" value="Genomic_DNA"/>
</dbReference>
<dbReference type="Proteomes" id="UP000008370">
    <property type="component" value="Unassembled WGS sequence"/>
</dbReference>
<dbReference type="RefSeq" id="XP_007398081.1">
    <property type="nucleotide sequence ID" value="XM_007398019.1"/>
</dbReference>
<dbReference type="AlphaFoldDB" id="K5W3A0"/>
<organism evidence="1 2">
    <name type="scientific">Phanerochaete carnosa (strain HHB-10118-sp)</name>
    <name type="common">White-rot fungus</name>
    <name type="synonym">Peniophora carnosa</name>
    <dbReference type="NCBI Taxonomy" id="650164"/>
    <lineage>
        <taxon>Eukaryota</taxon>
        <taxon>Fungi</taxon>
        <taxon>Dikarya</taxon>
        <taxon>Basidiomycota</taxon>
        <taxon>Agaricomycotina</taxon>
        <taxon>Agaricomycetes</taxon>
        <taxon>Polyporales</taxon>
        <taxon>Phanerochaetaceae</taxon>
        <taxon>Phanerochaete</taxon>
    </lineage>
</organism>
<keyword evidence="2" id="KW-1185">Reference proteome</keyword>
<proteinExistence type="predicted"/>
<dbReference type="HOGENOM" id="CLU_1644305_0_0_1"/>